<feature type="compositionally biased region" description="Basic and acidic residues" evidence="1">
    <location>
        <begin position="86"/>
        <end position="98"/>
    </location>
</feature>
<evidence type="ECO:0000256" key="2">
    <source>
        <dbReference type="SAM" id="SignalP"/>
    </source>
</evidence>
<dbReference type="EMBL" id="MBFU01000321">
    <property type="protein sequence ID" value="PWA00653.1"/>
    <property type="molecule type" value="Genomic_DNA"/>
</dbReference>
<dbReference type="AlphaFoldDB" id="A0A2U1J6R2"/>
<evidence type="ECO:0000313" key="4">
    <source>
        <dbReference type="Proteomes" id="UP000245591"/>
    </source>
</evidence>
<gene>
    <name evidence="3" type="ORF">BB558_003291</name>
</gene>
<feature type="compositionally biased region" description="Low complexity" evidence="1">
    <location>
        <begin position="122"/>
        <end position="136"/>
    </location>
</feature>
<accession>A0A2U1J6R2</accession>
<proteinExistence type="predicted"/>
<keyword evidence="2" id="KW-0732">Signal</keyword>
<keyword evidence="4" id="KW-1185">Reference proteome</keyword>
<evidence type="ECO:0008006" key="5">
    <source>
        <dbReference type="Google" id="ProtNLM"/>
    </source>
</evidence>
<evidence type="ECO:0000313" key="3">
    <source>
        <dbReference type="EMBL" id="PWA00653.1"/>
    </source>
</evidence>
<evidence type="ECO:0000256" key="1">
    <source>
        <dbReference type="SAM" id="MobiDB-lite"/>
    </source>
</evidence>
<organism evidence="3 4">
    <name type="scientific">Smittium angustum</name>
    <dbReference type="NCBI Taxonomy" id="133377"/>
    <lineage>
        <taxon>Eukaryota</taxon>
        <taxon>Fungi</taxon>
        <taxon>Fungi incertae sedis</taxon>
        <taxon>Zoopagomycota</taxon>
        <taxon>Kickxellomycotina</taxon>
        <taxon>Harpellomycetes</taxon>
        <taxon>Harpellales</taxon>
        <taxon>Legeriomycetaceae</taxon>
        <taxon>Smittium</taxon>
    </lineage>
</organism>
<comment type="caution">
    <text evidence="3">The sequence shown here is derived from an EMBL/GenBank/DDBJ whole genome shotgun (WGS) entry which is preliminary data.</text>
</comment>
<feature type="region of interest" description="Disordered" evidence="1">
    <location>
        <begin position="82"/>
        <end position="197"/>
    </location>
</feature>
<sequence length="258" mass="27894">MKSLVCLTFSALMTYVASQNLVGSPCSGDNMICFGQDGTDPKFNACNGLIYVNSQCGEGTYCYTSKPGTIYCGYIRGSNGTVEEGPQAKRVGDGKDGYGKTPLSSSSKDKPEPTKSQITTISPVKSYSSQNPSSSSTKKVFYKTIDNTTSVKPTSKKSTSKKSTSKKSSKKSYSEEPTSDIETSSTKRRGGYGYGRSSKTKVYTKTINVTPSVVYITSFVTEKTDKPKPTSRKTVKITSTVTEIVCPLKLGYMPIDDY</sequence>
<name>A0A2U1J6R2_SMIAN</name>
<reference evidence="3 4" key="1">
    <citation type="journal article" date="2018" name="MBio">
        <title>Comparative Genomics Reveals the Core Gene Toolbox for the Fungus-Insect Symbiosis.</title>
        <authorList>
            <person name="Wang Y."/>
            <person name="Stata M."/>
            <person name="Wang W."/>
            <person name="Stajich J.E."/>
            <person name="White M.M."/>
            <person name="Moncalvo J.M."/>
        </authorList>
    </citation>
    <scope>NUCLEOTIDE SEQUENCE [LARGE SCALE GENOMIC DNA]</scope>
    <source>
        <strain evidence="3 4">AUS-126-30</strain>
    </source>
</reference>
<protein>
    <recommendedName>
        <fullName evidence="5">CBM1 domain-containing protein</fullName>
    </recommendedName>
</protein>
<feature type="signal peptide" evidence="2">
    <location>
        <begin position="1"/>
        <end position="18"/>
    </location>
</feature>
<dbReference type="Proteomes" id="UP000245591">
    <property type="component" value="Unassembled WGS sequence"/>
</dbReference>
<feature type="compositionally biased region" description="Basic residues" evidence="1">
    <location>
        <begin position="154"/>
        <end position="170"/>
    </location>
</feature>
<feature type="chain" id="PRO_5015396349" description="CBM1 domain-containing protein" evidence="2">
    <location>
        <begin position="19"/>
        <end position="258"/>
    </location>
</feature>